<proteinExistence type="predicted"/>
<dbReference type="AlphaFoldDB" id="A0A0U1NQP8"/>
<dbReference type="InterPro" id="IPR018392">
    <property type="entry name" value="LysM"/>
</dbReference>
<dbReference type="SMART" id="SM00257">
    <property type="entry name" value="LysM"/>
    <property type="match status" value="1"/>
</dbReference>
<protein>
    <submittedName>
        <fullName evidence="2">Peptidoglycan-binding domain-containing protein</fullName>
    </submittedName>
</protein>
<dbReference type="InterPro" id="IPR036779">
    <property type="entry name" value="LysM_dom_sf"/>
</dbReference>
<dbReference type="EMBL" id="CVRB01000001">
    <property type="protein sequence ID" value="CRK80359.1"/>
    <property type="molecule type" value="Genomic_DNA"/>
</dbReference>
<evidence type="ECO:0000313" key="3">
    <source>
        <dbReference type="Proteomes" id="UP000199087"/>
    </source>
</evidence>
<name>A0A0U1NQP8_9BACI</name>
<dbReference type="Gene3D" id="3.10.350.10">
    <property type="entry name" value="LysM domain"/>
    <property type="match status" value="1"/>
</dbReference>
<reference evidence="3" key="1">
    <citation type="submission" date="2015-05" db="EMBL/GenBank/DDBJ databases">
        <authorList>
            <person name="Urmite Genomes"/>
        </authorList>
    </citation>
    <scope>NUCLEOTIDE SEQUENCE [LARGE SCALE GENOMIC DNA]</scope>
    <source>
        <strain evidence="3">LF1</strain>
    </source>
</reference>
<dbReference type="RefSeq" id="WP_176699613.1">
    <property type="nucleotide sequence ID" value="NZ_CVRB01000001.1"/>
</dbReference>
<dbReference type="SUPFAM" id="SSF54106">
    <property type="entry name" value="LysM domain"/>
    <property type="match status" value="1"/>
</dbReference>
<dbReference type="STRING" id="1499688.BN000_00241"/>
<dbReference type="Pfam" id="PF01476">
    <property type="entry name" value="LysM"/>
    <property type="match status" value="1"/>
</dbReference>
<dbReference type="PROSITE" id="PS51782">
    <property type="entry name" value="LYSM"/>
    <property type="match status" value="1"/>
</dbReference>
<accession>A0A0U1NQP8</accession>
<keyword evidence="3" id="KW-1185">Reference proteome</keyword>
<organism evidence="2 3">
    <name type="scientific">Neobacillus massiliamazoniensis</name>
    <dbReference type="NCBI Taxonomy" id="1499688"/>
    <lineage>
        <taxon>Bacteria</taxon>
        <taxon>Bacillati</taxon>
        <taxon>Bacillota</taxon>
        <taxon>Bacilli</taxon>
        <taxon>Bacillales</taxon>
        <taxon>Bacillaceae</taxon>
        <taxon>Neobacillus</taxon>
    </lineage>
</organism>
<evidence type="ECO:0000313" key="2">
    <source>
        <dbReference type="EMBL" id="CRK80359.1"/>
    </source>
</evidence>
<evidence type="ECO:0000259" key="1">
    <source>
        <dbReference type="PROSITE" id="PS51782"/>
    </source>
</evidence>
<sequence>MKKVWKRNSYAIILVILSISLATILSMQSNDSHFIKVTVSEGDSLWKISQQFSGQHSMSNTQFVSWVKNHNNIDEDHIYPGEKIVIPVSDKAPSLTEFASGADK</sequence>
<dbReference type="Proteomes" id="UP000199087">
    <property type="component" value="Unassembled WGS sequence"/>
</dbReference>
<gene>
    <name evidence="2" type="ORF">BN000_00241</name>
</gene>
<feature type="domain" description="LysM" evidence="1">
    <location>
        <begin position="35"/>
        <end position="86"/>
    </location>
</feature>
<dbReference type="CDD" id="cd00118">
    <property type="entry name" value="LysM"/>
    <property type="match status" value="1"/>
</dbReference>